<gene>
    <name evidence="2" type="ORF">GEA64_03075</name>
</gene>
<evidence type="ECO:0000313" key="3">
    <source>
        <dbReference type="Proteomes" id="UP000481739"/>
    </source>
</evidence>
<accession>A0A7C9GIT2</accession>
<proteinExistence type="predicted"/>
<dbReference type="AlphaFoldDB" id="A0A7C9GIT2"/>
<evidence type="ECO:0000313" key="2">
    <source>
        <dbReference type="EMBL" id="MQL47032.1"/>
    </source>
</evidence>
<name>A0A7C9GIT2_9GAMM</name>
<feature type="domain" description="WHIM1" evidence="1">
    <location>
        <begin position="2"/>
        <end position="18"/>
    </location>
</feature>
<dbReference type="EMBL" id="WHZZ01000001">
    <property type="protein sequence ID" value="MQL47032.1"/>
    <property type="molecule type" value="Genomic_DNA"/>
</dbReference>
<organism evidence="2 3">
    <name type="scientific">Photorhabdus khanii</name>
    <dbReference type="NCBI Taxonomy" id="1004150"/>
    <lineage>
        <taxon>Bacteria</taxon>
        <taxon>Pseudomonadati</taxon>
        <taxon>Pseudomonadota</taxon>
        <taxon>Gammaproteobacteria</taxon>
        <taxon>Enterobacterales</taxon>
        <taxon>Morganellaceae</taxon>
        <taxon>Photorhabdus</taxon>
    </lineage>
</organism>
<protein>
    <recommendedName>
        <fullName evidence="1">WHIM1 domain-containing protein</fullName>
    </recommendedName>
</protein>
<evidence type="ECO:0000259" key="1">
    <source>
        <dbReference type="Pfam" id="PF15612"/>
    </source>
</evidence>
<dbReference type="InterPro" id="IPR028942">
    <property type="entry name" value="WHIM1_dom"/>
</dbReference>
<comment type="caution">
    <text evidence="2">The sequence shown here is derived from an EMBL/GenBank/DDBJ whole genome shotgun (WGS) entry which is preliminary data.</text>
</comment>
<dbReference type="Proteomes" id="UP000481739">
    <property type="component" value="Unassembled WGS sequence"/>
</dbReference>
<reference evidence="2 3" key="1">
    <citation type="journal article" date="2019" name="Nature">
        <title>A new antibiotic selectively kills Gram-negative pathogens.</title>
        <authorList>
            <person name="Imai Y."/>
            <person name="Meyer K.J."/>
            <person name="Iinishi A."/>
            <person name="Favre-Godal Q."/>
            <person name="Green R."/>
            <person name="Manuse S."/>
            <person name="Caboni M."/>
            <person name="Mori M."/>
            <person name="Niles S."/>
            <person name="Ghiglieri M."/>
            <person name="Honrao C."/>
            <person name="Ma X."/>
            <person name="Guo J.J."/>
            <person name="Makriyannis A."/>
            <person name="Linares-Otoya L."/>
            <person name="Boehringer N."/>
            <person name="Wuisan Z.G."/>
            <person name="Kaur H."/>
            <person name="Wu R."/>
            <person name="Mateus A."/>
            <person name="Typas A."/>
            <person name="Savitski M.M."/>
            <person name="Espinoza J.L."/>
            <person name="O'Rourke A."/>
            <person name="Nelson K.E."/>
            <person name="Hiller S."/>
            <person name="Noinaj N."/>
            <person name="Schaeberle T.F."/>
            <person name="D'Onofrio A."/>
            <person name="Lewis K."/>
        </authorList>
    </citation>
    <scope>NUCLEOTIDE SEQUENCE [LARGE SCALE GENOMIC DNA]</scope>
    <source>
        <strain evidence="2 3">HGB 1456</strain>
    </source>
</reference>
<dbReference type="Pfam" id="PF15612">
    <property type="entry name" value="WHIM1"/>
    <property type="match status" value="1"/>
</dbReference>
<sequence>MKQLCDWLLSSVSVKDHLPYFQE</sequence>